<dbReference type="Proteomes" id="UP000525298">
    <property type="component" value="Unassembled WGS sequence"/>
</dbReference>
<dbReference type="AlphaFoldDB" id="A0A7W0CCF8"/>
<reference evidence="2 3" key="1">
    <citation type="submission" date="2020-07" db="EMBL/GenBank/DDBJ databases">
        <title>Genomic Encyclopedia of Type Strains, Phase IV (KMG-IV): sequencing the most valuable type-strain genomes for metagenomic binning, comparative biology and taxonomic classification.</title>
        <authorList>
            <person name="Goeker M."/>
        </authorList>
    </citation>
    <scope>NUCLEOTIDE SEQUENCE [LARGE SCALE GENOMIC DNA]</scope>
    <source>
        <strain evidence="2 3">DSM 17721</strain>
    </source>
</reference>
<dbReference type="Gene3D" id="3.40.190.10">
    <property type="entry name" value="Periplasmic binding protein-like II"/>
    <property type="match status" value="2"/>
</dbReference>
<name>A0A7W0CCF8_9BACT</name>
<dbReference type="PANTHER" id="PTHR35841:SF1">
    <property type="entry name" value="PHOSPHONATES-BINDING PERIPLASMIC PROTEIN"/>
    <property type="match status" value="1"/>
</dbReference>
<keyword evidence="3" id="KW-1185">Reference proteome</keyword>
<feature type="signal peptide" evidence="1">
    <location>
        <begin position="1"/>
        <end position="20"/>
    </location>
</feature>
<protein>
    <submittedName>
        <fullName evidence="2">Phosphonate transport system substrate-binding protein</fullName>
    </submittedName>
</protein>
<proteinExistence type="predicted"/>
<dbReference type="RefSeq" id="WP_181552794.1">
    <property type="nucleotide sequence ID" value="NZ_JACDUS010000019.1"/>
</dbReference>
<evidence type="ECO:0000313" key="2">
    <source>
        <dbReference type="EMBL" id="MBA2883186.1"/>
    </source>
</evidence>
<evidence type="ECO:0000256" key="1">
    <source>
        <dbReference type="SAM" id="SignalP"/>
    </source>
</evidence>
<accession>A0A7W0CCF8</accession>
<dbReference type="EMBL" id="JACDUS010000019">
    <property type="protein sequence ID" value="MBA2883186.1"/>
    <property type="molecule type" value="Genomic_DNA"/>
</dbReference>
<feature type="chain" id="PRO_5030834953" evidence="1">
    <location>
        <begin position="21"/>
        <end position="278"/>
    </location>
</feature>
<gene>
    <name evidence="2" type="ORF">HNR65_003548</name>
</gene>
<evidence type="ECO:0000313" key="3">
    <source>
        <dbReference type="Proteomes" id="UP000525298"/>
    </source>
</evidence>
<dbReference type="Pfam" id="PF12974">
    <property type="entry name" value="Phosphonate-bd"/>
    <property type="match status" value="1"/>
</dbReference>
<dbReference type="SUPFAM" id="SSF53850">
    <property type="entry name" value="Periplasmic binding protein-like II"/>
    <property type="match status" value="1"/>
</dbReference>
<organism evidence="2 3">
    <name type="scientific">Desulfosalsimonas propionicica</name>
    <dbReference type="NCBI Taxonomy" id="332175"/>
    <lineage>
        <taxon>Bacteria</taxon>
        <taxon>Pseudomonadati</taxon>
        <taxon>Thermodesulfobacteriota</taxon>
        <taxon>Desulfobacteria</taxon>
        <taxon>Desulfobacterales</taxon>
        <taxon>Desulfosalsimonadaceae</taxon>
        <taxon>Desulfosalsimonas</taxon>
    </lineage>
</organism>
<comment type="caution">
    <text evidence="2">The sequence shown here is derived from an EMBL/GenBank/DDBJ whole genome shotgun (WGS) entry which is preliminary data.</text>
</comment>
<sequence length="278" mass="30983">MKLHHAMLMLLLLVVPTANYAGEAYQLSMLPRYSSEEINQRINPLADYLTQKTGVQIEAVITSDFSQYEKRLKSGAIQMGYENPYIYTLVSDTHEVLAMAEKGKDRDKFRGIVIARQDSGISKLEDLRGKTISIVGLTSAGGYLSQKLSLSRVGIDVEKECTISEAMDNKQENVLLSVYTGEAEAGFIRESALHKADNYLPTAQIKVVAVNAWLPNWAFSVDKSLPEDLKCDIQAALLELDPAHPVIKALKIDRFRPARDSEYDEVRRASGMNPKTES</sequence>
<keyword evidence="1" id="KW-0732">Signal</keyword>
<dbReference type="PANTHER" id="PTHR35841">
    <property type="entry name" value="PHOSPHONATES-BINDING PERIPLASMIC PROTEIN"/>
    <property type="match status" value="1"/>
</dbReference>